<dbReference type="PROSITE" id="PS50240">
    <property type="entry name" value="TRYPSIN_DOM"/>
    <property type="match status" value="1"/>
</dbReference>
<dbReference type="SUPFAM" id="SSF50494">
    <property type="entry name" value="Trypsin-like serine proteases"/>
    <property type="match status" value="1"/>
</dbReference>
<keyword evidence="3" id="KW-0720">Serine protease</keyword>
<proteinExistence type="inferred from homology"/>
<comment type="similarity">
    <text evidence="1">Belongs to the peptidase S1 family.</text>
</comment>
<comment type="caution">
    <text evidence="6">The sequence shown here is derived from an EMBL/GenBank/DDBJ whole genome shotgun (WGS) entry which is preliminary data.</text>
</comment>
<evidence type="ECO:0000256" key="3">
    <source>
        <dbReference type="RuleBase" id="RU363034"/>
    </source>
</evidence>
<keyword evidence="7" id="KW-1185">Reference proteome</keyword>
<reference evidence="7" key="1">
    <citation type="submission" date="2019-04" db="EMBL/GenBank/DDBJ databases">
        <title>Draft genome sequence of Pseudonocardiaceae bacterium SL3-2-4.</title>
        <authorList>
            <person name="Ningsih F."/>
            <person name="Yokota A."/>
            <person name="Sakai Y."/>
            <person name="Nanatani K."/>
            <person name="Yabe S."/>
            <person name="Oetari A."/>
            <person name="Sjamsuridzal W."/>
        </authorList>
    </citation>
    <scope>NUCLEOTIDE SEQUENCE [LARGE SCALE GENOMIC DNA]</scope>
    <source>
        <strain evidence="7">SL3-2-4</strain>
    </source>
</reference>
<dbReference type="InterPro" id="IPR006311">
    <property type="entry name" value="TAT_signal"/>
</dbReference>
<name>A0A4D4J7U8_9PSEU</name>
<evidence type="ECO:0000313" key="7">
    <source>
        <dbReference type="Proteomes" id="UP000298860"/>
    </source>
</evidence>
<dbReference type="InterPro" id="IPR043504">
    <property type="entry name" value="Peptidase_S1_PA_chymotrypsin"/>
</dbReference>
<dbReference type="GO" id="GO:0004252">
    <property type="term" value="F:serine-type endopeptidase activity"/>
    <property type="evidence" value="ECO:0007669"/>
    <property type="project" value="InterPro"/>
</dbReference>
<protein>
    <submittedName>
        <fullName evidence="6">Serine protease</fullName>
    </submittedName>
</protein>
<dbReference type="AlphaFoldDB" id="A0A4D4J7U8"/>
<keyword evidence="3" id="KW-0378">Hydrolase</keyword>
<organism evidence="6 7">
    <name type="scientific">Gandjariella thermophila</name>
    <dbReference type="NCBI Taxonomy" id="1931992"/>
    <lineage>
        <taxon>Bacteria</taxon>
        <taxon>Bacillati</taxon>
        <taxon>Actinomycetota</taxon>
        <taxon>Actinomycetes</taxon>
        <taxon>Pseudonocardiales</taxon>
        <taxon>Pseudonocardiaceae</taxon>
        <taxon>Gandjariella</taxon>
    </lineage>
</organism>
<evidence type="ECO:0000313" key="6">
    <source>
        <dbReference type="EMBL" id="GDY30569.1"/>
    </source>
</evidence>
<dbReference type="GO" id="GO:0006508">
    <property type="term" value="P:proteolysis"/>
    <property type="evidence" value="ECO:0007669"/>
    <property type="project" value="UniProtKB-KW"/>
</dbReference>
<dbReference type="InterPro" id="IPR033116">
    <property type="entry name" value="TRYPSIN_SER"/>
</dbReference>
<dbReference type="EMBL" id="BJFL01000008">
    <property type="protein sequence ID" value="GDY30569.1"/>
    <property type="molecule type" value="Genomic_DNA"/>
</dbReference>
<dbReference type="InterPro" id="IPR001314">
    <property type="entry name" value="Peptidase_S1A"/>
</dbReference>
<dbReference type="Pfam" id="PF00089">
    <property type="entry name" value="Trypsin"/>
    <property type="match status" value="1"/>
</dbReference>
<dbReference type="InterPro" id="IPR001254">
    <property type="entry name" value="Trypsin_dom"/>
</dbReference>
<accession>A0A4D4J7U8</accession>
<dbReference type="PANTHER" id="PTHR24276">
    <property type="entry name" value="POLYSERASE-RELATED"/>
    <property type="match status" value="1"/>
</dbReference>
<dbReference type="Gene3D" id="2.40.10.10">
    <property type="entry name" value="Trypsin-like serine proteases"/>
    <property type="match status" value="1"/>
</dbReference>
<evidence type="ECO:0000256" key="2">
    <source>
        <dbReference type="ARBA" id="ARBA00023157"/>
    </source>
</evidence>
<feature type="region of interest" description="Disordered" evidence="4">
    <location>
        <begin position="35"/>
        <end position="56"/>
    </location>
</feature>
<dbReference type="InterPro" id="IPR050430">
    <property type="entry name" value="Peptidase_S1"/>
</dbReference>
<dbReference type="PROSITE" id="PS51318">
    <property type="entry name" value="TAT"/>
    <property type="match status" value="1"/>
</dbReference>
<dbReference type="InterPro" id="IPR018114">
    <property type="entry name" value="TRYPSIN_HIS"/>
</dbReference>
<keyword evidence="2" id="KW-1015">Disulfide bond</keyword>
<dbReference type="PROSITE" id="PS00135">
    <property type="entry name" value="TRYPSIN_SER"/>
    <property type="match status" value="1"/>
</dbReference>
<gene>
    <name evidence="6" type="ORF">GTS_22020</name>
</gene>
<dbReference type="PRINTS" id="PR00722">
    <property type="entry name" value="CHYMOTRYPSIN"/>
</dbReference>
<keyword evidence="3 6" id="KW-0645">Protease</keyword>
<evidence type="ECO:0000259" key="5">
    <source>
        <dbReference type="PROSITE" id="PS50240"/>
    </source>
</evidence>
<dbReference type="SMART" id="SM00020">
    <property type="entry name" value="Tryp_SPc"/>
    <property type="match status" value="1"/>
</dbReference>
<dbReference type="InterPro" id="IPR009003">
    <property type="entry name" value="Peptidase_S1_PA"/>
</dbReference>
<dbReference type="CDD" id="cd00190">
    <property type="entry name" value="Tryp_SPc"/>
    <property type="match status" value="1"/>
</dbReference>
<dbReference type="PROSITE" id="PS00134">
    <property type="entry name" value="TRYPSIN_HIS"/>
    <property type="match status" value="1"/>
</dbReference>
<dbReference type="PANTHER" id="PTHR24276:SF98">
    <property type="entry name" value="FI18310P1-RELATED"/>
    <property type="match status" value="1"/>
</dbReference>
<sequence>MRSSSGRPGRRSLAGYAALLAATLLGPMADTTGTALAEPAAPAGGGHASPRIVGGTETSTERYPWAVELTTDGDAPFCGGTLVAARKVVTAAHCVTTNGRPDPASSVRVVAGRTDMRSTAGSTVDVTRIWVHPRFTAATQGFDVAVLTLADALPYRTLPLVAAGDTASYRPGTMATVLGWGRTGENEPQSSRLRSVTVPIVADADCARAEPDFKSPAMVCAGDPRGGRDACLGDSGGPMVVDGRLVGLVSWGEGCGRPGKPGVYARLATYHDDVAAQVNG</sequence>
<dbReference type="FunFam" id="2.40.10.10:FF:000068">
    <property type="entry name" value="transmembrane protease serine 2"/>
    <property type="match status" value="1"/>
</dbReference>
<dbReference type="Proteomes" id="UP000298860">
    <property type="component" value="Unassembled WGS sequence"/>
</dbReference>
<feature type="domain" description="Peptidase S1" evidence="5">
    <location>
        <begin position="52"/>
        <end position="279"/>
    </location>
</feature>
<dbReference type="FunFam" id="2.40.10.10:FF:000002">
    <property type="entry name" value="Transmembrane protease serine"/>
    <property type="match status" value="1"/>
</dbReference>
<evidence type="ECO:0000256" key="1">
    <source>
        <dbReference type="ARBA" id="ARBA00007664"/>
    </source>
</evidence>
<evidence type="ECO:0000256" key="4">
    <source>
        <dbReference type="SAM" id="MobiDB-lite"/>
    </source>
</evidence>